<evidence type="ECO:0000259" key="2">
    <source>
        <dbReference type="PROSITE" id="PS50110"/>
    </source>
</evidence>
<dbReference type="PROSITE" id="PS50110">
    <property type="entry name" value="RESPONSE_REGULATORY"/>
    <property type="match status" value="1"/>
</dbReference>
<dbReference type="InterPro" id="IPR011006">
    <property type="entry name" value="CheY-like_superfamily"/>
</dbReference>
<dbReference type="SUPFAM" id="SSF52172">
    <property type="entry name" value="CheY-like"/>
    <property type="match status" value="1"/>
</dbReference>
<proteinExistence type="predicted"/>
<dbReference type="Proteomes" id="UP000600449">
    <property type="component" value="Unassembled WGS sequence"/>
</dbReference>
<organism evidence="3 4">
    <name type="scientific">Salinarimonas ramus</name>
    <dbReference type="NCBI Taxonomy" id="690164"/>
    <lineage>
        <taxon>Bacteria</taxon>
        <taxon>Pseudomonadati</taxon>
        <taxon>Pseudomonadota</taxon>
        <taxon>Alphaproteobacteria</taxon>
        <taxon>Hyphomicrobiales</taxon>
        <taxon>Salinarimonadaceae</taxon>
        <taxon>Salinarimonas</taxon>
    </lineage>
</organism>
<feature type="domain" description="Response regulatory" evidence="2">
    <location>
        <begin position="9"/>
        <end position="117"/>
    </location>
</feature>
<dbReference type="SMART" id="SM00448">
    <property type="entry name" value="REC"/>
    <property type="match status" value="1"/>
</dbReference>
<dbReference type="RefSeq" id="WP_188914749.1">
    <property type="nucleotide sequence ID" value="NZ_BMMF01000012.1"/>
</dbReference>
<dbReference type="Gene3D" id="3.40.50.2300">
    <property type="match status" value="1"/>
</dbReference>
<evidence type="ECO:0000313" key="3">
    <source>
        <dbReference type="EMBL" id="GGK46564.1"/>
    </source>
</evidence>
<dbReference type="Pfam" id="PF00072">
    <property type="entry name" value="Response_reg"/>
    <property type="match status" value="1"/>
</dbReference>
<sequence>MTHPLTGKRILIVEDEFIVAIAAEDMLIGFGAIVVGPAATVAEGLALATQPLDGAVLDINMHGERSYAVARALRARDVPFVFATGYADVDGNEVGESPVVAKPYGADELGAALRRAMRL</sequence>
<dbReference type="AlphaFoldDB" id="A0A917QEG3"/>
<keyword evidence="4" id="KW-1185">Reference proteome</keyword>
<keyword evidence="1" id="KW-0597">Phosphoprotein</keyword>
<evidence type="ECO:0000313" key="4">
    <source>
        <dbReference type="Proteomes" id="UP000600449"/>
    </source>
</evidence>
<comment type="caution">
    <text evidence="3">The sequence shown here is derived from an EMBL/GenBank/DDBJ whole genome shotgun (WGS) entry which is preliminary data.</text>
</comment>
<dbReference type="GO" id="GO:0000160">
    <property type="term" value="P:phosphorelay signal transduction system"/>
    <property type="evidence" value="ECO:0007669"/>
    <property type="project" value="InterPro"/>
</dbReference>
<accession>A0A917QEG3</accession>
<reference evidence="3 4" key="1">
    <citation type="journal article" date="2014" name="Int. J. Syst. Evol. Microbiol.">
        <title>Complete genome sequence of Corynebacterium casei LMG S-19264T (=DSM 44701T), isolated from a smear-ripened cheese.</title>
        <authorList>
            <consortium name="US DOE Joint Genome Institute (JGI-PGF)"/>
            <person name="Walter F."/>
            <person name="Albersmeier A."/>
            <person name="Kalinowski J."/>
            <person name="Ruckert C."/>
        </authorList>
    </citation>
    <scope>NUCLEOTIDE SEQUENCE [LARGE SCALE GENOMIC DNA]</scope>
    <source>
        <strain evidence="3 4">CGMCC 1.9161</strain>
    </source>
</reference>
<evidence type="ECO:0000256" key="1">
    <source>
        <dbReference type="PROSITE-ProRule" id="PRU00169"/>
    </source>
</evidence>
<name>A0A917QEG3_9HYPH</name>
<gene>
    <name evidence="3" type="ORF">GCM10011322_37040</name>
</gene>
<dbReference type="EMBL" id="BMMF01000012">
    <property type="protein sequence ID" value="GGK46564.1"/>
    <property type="molecule type" value="Genomic_DNA"/>
</dbReference>
<feature type="modified residue" description="4-aspartylphosphate" evidence="1">
    <location>
        <position position="58"/>
    </location>
</feature>
<dbReference type="InterPro" id="IPR001789">
    <property type="entry name" value="Sig_transdc_resp-reg_receiver"/>
</dbReference>
<protein>
    <recommendedName>
        <fullName evidence="2">Response regulatory domain-containing protein</fullName>
    </recommendedName>
</protein>